<feature type="transmembrane region" description="Helical" evidence="6">
    <location>
        <begin position="114"/>
        <end position="136"/>
    </location>
</feature>
<evidence type="ECO:0000256" key="6">
    <source>
        <dbReference type="SAM" id="Phobius"/>
    </source>
</evidence>
<evidence type="ECO:0000256" key="2">
    <source>
        <dbReference type="ARBA" id="ARBA00009399"/>
    </source>
</evidence>
<evidence type="ECO:0000256" key="4">
    <source>
        <dbReference type="ARBA" id="ARBA00022989"/>
    </source>
</evidence>
<dbReference type="RefSeq" id="WP_225247773.1">
    <property type="nucleotide sequence ID" value="NZ_LR594035.1"/>
</dbReference>
<dbReference type="GO" id="GO:0005886">
    <property type="term" value="C:plasma membrane"/>
    <property type="evidence" value="ECO:0007669"/>
    <property type="project" value="TreeGrafter"/>
</dbReference>
<reference evidence="8 9" key="1">
    <citation type="submission" date="2019-05" db="EMBL/GenBank/DDBJ databases">
        <authorList>
            <consortium name="Pathogen Informatics"/>
        </authorList>
    </citation>
    <scope>NUCLEOTIDE SEQUENCE [LARGE SCALE GENOMIC DNA]</scope>
    <source>
        <strain evidence="8 9">NCTC5385</strain>
    </source>
</reference>
<accession>A0A4U9Y5L5</accession>
<dbReference type="Proteomes" id="UP000304914">
    <property type="component" value="Chromosome"/>
</dbReference>
<comment type="similarity">
    <text evidence="2">Belongs to the GtrA family.</text>
</comment>
<dbReference type="PANTHER" id="PTHR38459:SF5">
    <property type="entry name" value="CELL WALL TEICHOIC ACID GLYCOSYLATION PROTEIN GTCA"/>
    <property type="match status" value="1"/>
</dbReference>
<dbReference type="AlphaFoldDB" id="A0A4U9Y5L5"/>
<dbReference type="InterPro" id="IPR051401">
    <property type="entry name" value="GtrA_CellWall_Glycosyl"/>
</dbReference>
<comment type="subcellular location">
    <subcellularLocation>
        <location evidence="1">Membrane</location>
        <topology evidence="1">Multi-pass membrane protein</topology>
    </subcellularLocation>
</comment>
<keyword evidence="5 6" id="KW-0472">Membrane</keyword>
<organism evidence="8 9">
    <name type="scientific">Streptococcus pseudoporcinus</name>
    <dbReference type="NCBI Taxonomy" id="361101"/>
    <lineage>
        <taxon>Bacteria</taxon>
        <taxon>Bacillati</taxon>
        <taxon>Bacillota</taxon>
        <taxon>Bacilli</taxon>
        <taxon>Lactobacillales</taxon>
        <taxon>Streptococcaceae</taxon>
        <taxon>Streptococcus</taxon>
    </lineage>
</organism>
<sequence>MKKEYLKKIIYSEAFKYLFFGVLATVVYMFSRFLVFSIIKEATISAFIANAVAILFAFMTNDILVFNQVTKGRTNRFFKFVVARLFTLLLDVLLAYLLVEKFPFIVGQFVNHDISLINIIETIIGQVIVIASNYVISKLFIFKDGK</sequence>
<dbReference type="GO" id="GO:0000271">
    <property type="term" value="P:polysaccharide biosynthetic process"/>
    <property type="evidence" value="ECO:0007669"/>
    <property type="project" value="InterPro"/>
</dbReference>
<name>A0A4U9Y5L5_9STRE</name>
<evidence type="ECO:0000313" key="8">
    <source>
        <dbReference type="EMBL" id="VTS21066.1"/>
    </source>
</evidence>
<feature type="transmembrane region" description="Helical" evidence="6">
    <location>
        <begin position="17"/>
        <end position="38"/>
    </location>
</feature>
<dbReference type="EMBL" id="LR594035">
    <property type="protein sequence ID" value="VTS21066.1"/>
    <property type="molecule type" value="Genomic_DNA"/>
</dbReference>
<dbReference type="InterPro" id="IPR007267">
    <property type="entry name" value="GtrA_DPMS_TM"/>
</dbReference>
<feature type="domain" description="GtrA/DPMS transmembrane" evidence="7">
    <location>
        <begin position="16"/>
        <end position="142"/>
    </location>
</feature>
<evidence type="ECO:0000256" key="3">
    <source>
        <dbReference type="ARBA" id="ARBA00022692"/>
    </source>
</evidence>
<keyword evidence="4 6" id="KW-1133">Transmembrane helix</keyword>
<evidence type="ECO:0000256" key="5">
    <source>
        <dbReference type="ARBA" id="ARBA00023136"/>
    </source>
</evidence>
<dbReference type="PANTHER" id="PTHR38459">
    <property type="entry name" value="PROPHAGE BACTOPRENOL-LINKED GLUCOSE TRANSLOCASE HOMOLOG"/>
    <property type="match status" value="1"/>
</dbReference>
<keyword evidence="3 6" id="KW-0812">Transmembrane</keyword>
<feature type="transmembrane region" description="Helical" evidence="6">
    <location>
        <begin position="77"/>
        <end position="99"/>
    </location>
</feature>
<dbReference type="Pfam" id="PF04138">
    <property type="entry name" value="GtrA_DPMS_TM"/>
    <property type="match status" value="1"/>
</dbReference>
<gene>
    <name evidence="8" type="ORF">NCTC5385_00957</name>
</gene>
<evidence type="ECO:0000313" key="9">
    <source>
        <dbReference type="Proteomes" id="UP000304914"/>
    </source>
</evidence>
<evidence type="ECO:0000259" key="7">
    <source>
        <dbReference type="Pfam" id="PF04138"/>
    </source>
</evidence>
<protein>
    <submittedName>
        <fullName evidence="8">GtrA-like protein</fullName>
    </submittedName>
</protein>
<feature type="transmembrane region" description="Helical" evidence="6">
    <location>
        <begin position="44"/>
        <end position="65"/>
    </location>
</feature>
<evidence type="ECO:0000256" key="1">
    <source>
        <dbReference type="ARBA" id="ARBA00004141"/>
    </source>
</evidence>
<proteinExistence type="inferred from homology"/>